<evidence type="ECO:0000313" key="2">
    <source>
        <dbReference type="Proteomes" id="UP000735302"/>
    </source>
</evidence>
<comment type="caution">
    <text evidence="1">The sequence shown here is derived from an EMBL/GenBank/DDBJ whole genome shotgun (WGS) entry which is preliminary data.</text>
</comment>
<gene>
    <name evidence="1" type="ORF">PoB_005316600</name>
</gene>
<proteinExistence type="predicted"/>
<accession>A0AAV4C1M3</accession>
<sequence>MQILRAGSLSTMPPKLLTEEETNATVVICRLNNWSKIPQPGYVCGQKATLIATAINFTPKPDYLQANDIDSFEYIMANQ</sequence>
<dbReference type="AlphaFoldDB" id="A0AAV4C1M3"/>
<keyword evidence="2" id="KW-1185">Reference proteome</keyword>
<protein>
    <submittedName>
        <fullName evidence="1">Uncharacterized protein</fullName>
    </submittedName>
</protein>
<evidence type="ECO:0000313" key="1">
    <source>
        <dbReference type="EMBL" id="GFO26661.1"/>
    </source>
</evidence>
<reference evidence="1 2" key="1">
    <citation type="journal article" date="2021" name="Elife">
        <title>Chloroplast acquisition without the gene transfer in kleptoplastic sea slugs, Plakobranchus ocellatus.</title>
        <authorList>
            <person name="Maeda T."/>
            <person name="Takahashi S."/>
            <person name="Yoshida T."/>
            <person name="Shimamura S."/>
            <person name="Takaki Y."/>
            <person name="Nagai Y."/>
            <person name="Toyoda A."/>
            <person name="Suzuki Y."/>
            <person name="Arimoto A."/>
            <person name="Ishii H."/>
            <person name="Satoh N."/>
            <person name="Nishiyama T."/>
            <person name="Hasebe M."/>
            <person name="Maruyama T."/>
            <person name="Minagawa J."/>
            <person name="Obokata J."/>
            <person name="Shigenobu S."/>
        </authorList>
    </citation>
    <scope>NUCLEOTIDE SEQUENCE [LARGE SCALE GENOMIC DNA]</scope>
</reference>
<dbReference type="Proteomes" id="UP000735302">
    <property type="component" value="Unassembled WGS sequence"/>
</dbReference>
<name>A0AAV4C1M3_9GAST</name>
<organism evidence="1 2">
    <name type="scientific">Plakobranchus ocellatus</name>
    <dbReference type="NCBI Taxonomy" id="259542"/>
    <lineage>
        <taxon>Eukaryota</taxon>
        <taxon>Metazoa</taxon>
        <taxon>Spiralia</taxon>
        <taxon>Lophotrochozoa</taxon>
        <taxon>Mollusca</taxon>
        <taxon>Gastropoda</taxon>
        <taxon>Heterobranchia</taxon>
        <taxon>Euthyneura</taxon>
        <taxon>Panpulmonata</taxon>
        <taxon>Sacoglossa</taxon>
        <taxon>Placobranchoidea</taxon>
        <taxon>Plakobranchidae</taxon>
        <taxon>Plakobranchus</taxon>
    </lineage>
</organism>
<dbReference type="EMBL" id="BLXT01005852">
    <property type="protein sequence ID" value="GFO26661.1"/>
    <property type="molecule type" value="Genomic_DNA"/>
</dbReference>